<evidence type="ECO:0000256" key="2">
    <source>
        <dbReference type="ARBA" id="ARBA00023015"/>
    </source>
</evidence>
<keyword evidence="9" id="KW-1185">Reference proteome</keyword>
<protein>
    <submittedName>
        <fullName evidence="8">Fungal-specific transcription factor domain-containing protein</fullName>
    </submittedName>
</protein>
<comment type="subcellular location">
    <subcellularLocation>
        <location evidence="1">Nucleus</location>
    </subcellularLocation>
</comment>
<keyword evidence="5" id="KW-0539">Nucleus</keyword>
<dbReference type="GO" id="GO:0006351">
    <property type="term" value="P:DNA-templated transcription"/>
    <property type="evidence" value="ECO:0007669"/>
    <property type="project" value="InterPro"/>
</dbReference>
<dbReference type="GO" id="GO:0045944">
    <property type="term" value="P:positive regulation of transcription by RNA polymerase II"/>
    <property type="evidence" value="ECO:0007669"/>
    <property type="project" value="TreeGrafter"/>
</dbReference>
<dbReference type="InterPro" id="IPR007219">
    <property type="entry name" value="XnlR_reg_dom"/>
</dbReference>
<proteinExistence type="predicted"/>
<evidence type="ECO:0000313" key="9">
    <source>
        <dbReference type="Proteomes" id="UP000717696"/>
    </source>
</evidence>
<dbReference type="PANTHER" id="PTHR47540:SF6">
    <property type="entry name" value="ZN(II)2CYS6 TRANSCRIPTION FACTOR (EUROFUNG)"/>
    <property type="match status" value="1"/>
</dbReference>
<evidence type="ECO:0000313" key="8">
    <source>
        <dbReference type="EMBL" id="KAH7123453.1"/>
    </source>
</evidence>
<feature type="compositionally biased region" description="Polar residues" evidence="6">
    <location>
        <begin position="30"/>
        <end position="41"/>
    </location>
</feature>
<dbReference type="OrthoDB" id="3990906at2759"/>
<comment type="caution">
    <text evidence="8">The sequence shown here is derived from an EMBL/GenBank/DDBJ whole genome shotgun (WGS) entry which is preliminary data.</text>
</comment>
<dbReference type="InterPro" id="IPR051711">
    <property type="entry name" value="Stress_Response_Reg"/>
</dbReference>
<evidence type="ECO:0000256" key="5">
    <source>
        <dbReference type="ARBA" id="ARBA00023242"/>
    </source>
</evidence>
<dbReference type="CDD" id="cd12148">
    <property type="entry name" value="fungal_TF_MHR"/>
    <property type="match status" value="1"/>
</dbReference>
<dbReference type="Pfam" id="PF04082">
    <property type="entry name" value="Fungal_trans"/>
    <property type="match status" value="1"/>
</dbReference>
<dbReference type="PANTHER" id="PTHR47540">
    <property type="entry name" value="THIAMINE REPRESSIBLE GENES REGULATORY PROTEIN THI5"/>
    <property type="match status" value="1"/>
</dbReference>
<evidence type="ECO:0000259" key="7">
    <source>
        <dbReference type="SMART" id="SM00906"/>
    </source>
</evidence>
<keyword evidence="2" id="KW-0805">Transcription regulation</keyword>
<dbReference type="AlphaFoldDB" id="A0A9P9IIK8"/>
<dbReference type="GO" id="GO:0008270">
    <property type="term" value="F:zinc ion binding"/>
    <property type="evidence" value="ECO:0007669"/>
    <property type="project" value="InterPro"/>
</dbReference>
<gene>
    <name evidence="8" type="ORF">B0J13DRAFT_566664</name>
</gene>
<feature type="domain" description="Xylanolytic transcriptional activator regulatory" evidence="7">
    <location>
        <begin position="242"/>
        <end position="316"/>
    </location>
</feature>
<evidence type="ECO:0000256" key="3">
    <source>
        <dbReference type="ARBA" id="ARBA00023125"/>
    </source>
</evidence>
<dbReference type="EMBL" id="JAGMUU010000025">
    <property type="protein sequence ID" value="KAH7123453.1"/>
    <property type="molecule type" value="Genomic_DNA"/>
</dbReference>
<sequence>MNAPIQNVIDKSRSAKGLLRENQELRARSRANQLQTPTEQTAAEDETAPNIQSPSDPSHNPLLEEKPWFLPIKSSNLPILIGEVADAAFATRFRQLLTNDTLNHIPRISYPGYDQITELAQTECPRPSPTHARFLFRVALKSLDESFHIVRNSRVWELLEQSLQAPQSVDLLSDCKLTALLALGELYSSRCQTQETKTPGLAYFSHASKAYGLLQERPCIDSVEISLLLCLYALCINRRHSAYFLASSAVRHCVVMGLHFNLPDTQLRDPETREHLSRIWWTAYIMDHTSASISSQIVSIPDDEIFVDLPSSTPVPGMRQADFKHPEWLMARIGLVKVTRKMIKSVYGRSQEKESFLQRVQHALQNLKQWLETLPTDIQMDSQSSHSKPAAVQSLHLSFNQSMILATRPVLLHMLRMHKESNGDTPATPDQIISGNVQALGEACIRCARHSYATIVESWIEGSFRTFDYFNTQYLFSAATILAISGLVGGSQSSKDREDFDFAGQLLEKLRDSGSFAAMEFCRHIEAMKADIQGFLRDEHPPVDNVAEPDAVNAPEGSYQPEITSHSVQLMTSGMALAEPSLEAFLQSEQSLSQVDFFLDDVQLEGLYWPTHDTL</sequence>
<dbReference type="Proteomes" id="UP000717696">
    <property type="component" value="Unassembled WGS sequence"/>
</dbReference>
<dbReference type="GO" id="GO:0005634">
    <property type="term" value="C:nucleus"/>
    <property type="evidence" value="ECO:0007669"/>
    <property type="project" value="UniProtKB-SubCell"/>
</dbReference>
<organism evidence="8 9">
    <name type="scientific">Dactylonectria estremocensis</name>
    <dbReference type="NCBI Taxonomy" id="1079267"/>
    <lineage>
        <taxon>Eukaryota</taxon>
        <taxon>Fungi</taxon>
        <taxon>Dikarya</taxon>
        <taxon>Ascomycota</taxon>
        <taxon>Pezizomycotina</taxon>
        <taxon>Sordariomycetes</taxon>
        <taxon>Hypocreomycetidae</taxon>
        <taxon>Hypocreales</taxon>
        <taxon>Nectriaceae</taxon>
        <taxon>Dactylonectria</taxon>
    </lineage>
</organism>
<keyword evidence="3" id="KW-0238">DNA-binding</keyword>
<feature type="compositionally biased region" description="Polar residues" evidence="6">
    <location>
        <begin position="49"/>
        <end position="58"/>
    </location>
</feature>
<evidence type="ECO:0000256" key="6">
    <source>
        <dbReference type="SAM" id="MobiDB-lite"/>
    </source>
</evidence>
<reference evidence="8" key="1">
    <citation type="journal article" date="2021" name="Nat. Commun.">
        <title>Genetic determinants of endophytism in the Arabidopsis root mycobiome.</title>
        <authorList>
            <person name="Mesny F."/>
            <person name="Miyauchi S."/>
            <person name="Thiergart T."/>
            <person name="Pickel B."/>
            <person name="Atanasova L."/>
            <person name="Karlsson M."/>
            <person name="Huettel B."/>
            <person name="Barry K.W."/>
            <person name="Haridas S."/>
            <person name="Chen C."/>
            <person name="Bauer D."/>
            <person name="Andreopoulos W."/>
            <person name="Pangilinan J."/>
            <person name="LaButti K."/>
            <person name="Riley R."/>
            <person name="Lipzen A."/>
            <person name="Clum A."/>
            <person name="Drula E."/>
            <person name="Henrissat B."/>
            <person name="Kohler A."/>
            <person name="Grigoriev I.V."/>
            <person name="Martin F.M."/>
            <person name="Hacquard S."/>
        </authorList>
    </citation>
    <scope>NUCLEOTIDE SEQUENCE</scope>
    <source>
        <strain evidence="8">MPI-CAGE-AT-0021</strain>
    </source>
</reference>
<evidence type="ECO:0000256" key="1">
    <source>
        <dbReference type="ARBA" id="ARBA00004123"/>
    </source>
</evidence>
<keyword evidence="4" id="KW-0804">Transcription</keyword>
<dbReference type="GO" id="GO:0043565">
    <property type="term" value="F:sequence-specific DNA binding"/>
    <property type="evidence" value="ECO:0007669"/>
    <property type="project" value="TreeGrafter"/>
</dbReference>
<name>A0A9P9IIK8_9HYPO</name>
<dbReference type="SMART" id="SM00906">
    <property type="entry name" value="Fungal_trans"/>
    <property type="match status" value="1"/>
</dbReference>
<evidence type="ECO:0000256" key="4">
    <source>
        <dbReference type="ARBA" id="ARBA00023163"/>
    </source>
</evidence>
<feature type="region of interest" description="Disordered" evidence="6">
    <location>
        <begin position="1"/>
        <end position="63"/>
    </location>
</feature>
<accession>A0A9P9IIK8</accession>
<feature type="compositionally biased region" description="Basic and acidic residues" evidence="6">
    <location>
        <begin position="10"/>
        <end position="27"/>
    </location>
</feature>